<dbReference type="RefSeq" id="XP_021861111.1">
    <property type="nucleotide sequence ID" value="XM_022005419.2"/>
</dbReference>
<feature type="compositionally biased region" description="Basic and acidic residues" evidence="1">
    <location>
        <begin position="132"/>
        <end position="141"/>
    </location>
</feature>
<dbReference type="AlphaFoldDB" id="A0A9R0J4I8"/>
<name>A0A9R0J4I8_SPIOL</name>
<gene>
    <name evidence="4" type="primary">LOC110800123</name>
</gene>
<dbReference type="KEGG" id="soe:110800123"/>
<proteinExistence type="predicted"/>
<evidence type="ECO:0000256" key="1">
    <source>
        <dbReference type="SAM" id="MobiDB-lite"/>
    </source>
</evidence>
<feature type="compositionally biased region" description="Basic residues" evidence="1">
    <location>
        <begin position="74"/>
        <end position="85"/>
    </location>
</feature>
<evidence type="ECO:0000313" key="4">
    <source>
        <dbReference type="RefSeq" id="XP_021861111.1"/>
    </source>
</evidence>
<feature type="region of interest" description="Disordered" evidence="1">
    <location>
        <begin position="66"/>
        <end position="85"/>
    </location>
</feature>
<feature type="compositionally biased region" description="Low complexity" evidence="1">
    <location>
        <begin position="98"/>
        <end position="109"/>
    </location>
</feature>
<dbReference type="OrthoDB" id="693437at2759"/>
<dbReference type="Pfam" id="PF05678">
    <property type="entry name" value="VQ"/>
    <property type="match status" value="1"/>
</dbReference>
<protein>
    <submittedName>
        <fullName evidence="4">VQ motif-containing protein 18-like</fullName>
    </submittedName>
</protein>
<sequence length="200" mass="21615">MTHLFKKQSSSSMLSPTTTSSALAMHRDSRVISKVQPKIRIIHIFAPEIIKTDVANFRELVQRLTGKPDAGSKSKGKGKDKGKKIKVHEGEATAPGCNNNNNANNNNNNISTKLDVMRGSGSSSSPSSSSDHQPHDQHHEGWQSTTTTAGDHISSSGGYLTGFTDLDYSFDFNTMFHLGPADASSHLNSIGENTQLSYRG</sequence>
<dbReference type="Proteomes" id="UP000813463">
    <property type="component" value="Chromosome 3"/>
</dbReference>
<feature type="compositionally biased region" description="Low complexity" evidence="1">
    <location>
        <begin position="9"/>
        <end position="22"/>
    </location>
</feature>
<accession>A0A9R0J4I8</accession>
<feature type="region of interest" description="Disordered" evidence="1">
    <location>
        <begin position="1"/>
        <end position="22"/>
    </location>
</feature>
<evidence type="ECO:0000259" key="2">
    <source>
        <dbReference type="Pfam" id="PF05678"/>
    </source>
</evidence>
<dbReference type="PANTHER" id="PTHR33143">
    <property type="entry name" value="F16F4.1 PROTEIN-RELATED"/>
    <property type="match status" value="1"/>
</dbReference>
<feature type="region of interest" description="Disordered" evidence="1">
    <location>
        <begin position="91"/>
        <end position="153"/>
    </location>
</feature>
<dbReference type="GeneID" id="110800123"/>
<reference evidence="4" key="2">
    <citation type="submission" date="2025-08" db="UniProtKB">
        <authorList>
            <consortium name="RefSeq"/>
        </authorList>
    </citation>
    <scope>IDENTIFICATION</scope>
    <source>
        <tissue evidence="4">Leaf</tissue>
    </source>
</reference>
<dbReference type="InterPro" id="IPR008889">
    <property type="entry name" value="VQ"/>
</dbReference>
<dbReference type="PANTHER" id="PTHR33143:SF3">
    <property type="entry name" value="VQ MOTIF-CONTAINING PROTEIN 17-RELATED"/>
    <property type="match status" value="1"/>
</dbReference>
<reference evidence="3" key="1">
    <citation type="journal article" date="2021" name="Nat. Commun.">
        <title>Genomic analyses provide insights into spinach domestication and the genetic basis of agronomic traits.</title>
        <authorList>
            <person name="Cai X."/>
            <person name="Sun X."/>
            <person name="Xu C."/>
            <person name="Sun H."/>
            <person name="Wang X."/>
            <person name="Ge C."/>
            <person name="Zhang Z."/>
            <person name="Wang Q."/>
            <person name="Fei Z."/>
            <person name="Jiao C."/>
            <person name="Wang Q."/>
        </authorList>
    </citation>
    <scope>NUCLEOTIDE SEQUENCE [LARGE SCALE GENOMIC DNA]</scope>
    <source>
        <strain evidence="3">cv. Varoflay</strain>
    </source>
</reference>
<feature type="compositionally biased region" description="Polar residues" evidence="1">
    <location>
        <begin position="142"/>
        <end position="153"/>
    </location>
</feature>
<organism evidence="3 4">
    <name type="scientific">Spinacia oleracea</name>
    <name type="common">Spinach</name>
    <dbReference type="NCBI Taxonomy" id="3562"/>
    <lineage>
        <taxon>Eukaryota</taxon>
        <taxon>Viridiplantae</taxon>
        <taxon>Streptophyta</taxon>
        <taxon>Embryophyta</taxon>
        <taxon>Tracheophyta</taxon>
        <taxon>Spermatophyta</taxon>
        <taxon>Magnoliopsida</taxon>
        <taxon>eudicotyledons</taxon>
        <taxon>Gunneridae</taxon>
        <taxon>Pentapetalae</taxon>
        <taxon>Caryophyllales</taxon>
        <taxon>Chenopodiaceae</taxon>
        <taxon>Chenopodioideae</taxon>
        <taxon>Anserineae</taxon>
        <taxon>Spinacia</taxon>
    </lineage>
</organism>
<dbReference type="GO" id="GO:0005634">
    <property type="term" value="C:nucleus"/>
    <property type="evidence" value="ECO:0000318"/>
    <property type="project" value="GO_Central"/>
</dbReference>
<dbReference type="InterPro" id="IPR039607">
    <property type="entry name" value="VQ_8/17/18/20/21/25"/>
</dbReference>
<keyword evidence="3" id="KW-1185">Reference proteome</keyword>
<evidence type="ECO:0000313" key="3">
    <source>
        <dbReference type="Proteomes" id="UP000813463"/>
    </source>
</evidence>
<feature type="compositionally biased region" description="Low complexity" evidence="1">
    <location>
        <begin position="119"/>
        <end position="131"/>
    </location>
</feature>
<feature type="domain" description="VQ" evidence="2">
    <location>
        <begin position="44"/>
        <end position="70"/>
    </location>
</feature>